<protein>
    <submittedName>
        <fullName evidence="3">OLC1v1001493C1</fullName>
    </submittedName>
</protein>
<name>A0AAV1D5B7_OLDCO</name>
<keyword evidence="1" id="KW-0175">Coiled coil</keyword>
<evidence type="ECO:0000313" key="3">
    <source>
        <dbReference type="EMBL" id="CAI9103064.1"/>
    </source>
</evidence>
<feature type="coiled-coil region" evidence="1">
    <location>
        <begin position="92"/>
        <end position="161"/>
    </location>
</feature>
<organism evidence="3 4">
    <name type="scientific">Oldenlandia corymbosa var. corymbosa</name>
    <dbReference type="NCBI Taxonomy" id="529605"/>
    <lineage>
        <taxon>Eukaryota</taxon>
        <taxon>Viridiplantae</taxon>
        <taxon>Streptophyta</taxon>
        <taxon>Embryophyta</taxon>
        <taxon>Tracheophyta</taxon>
        <taxon>Spermatophyta</taxon>
        <taxon>Magnoliopsida</taxon>
        <taxon>eudicotyledons</taxon>
        <taxon>Gunneridae</taxon>
        <taxon>Pentapetalae</taxon>
        <taxon>asterids</taxon>
        <taxon>lamiids</taxon>
        <taxon>Gentianales</taxon>
        <taxon>Rubiaceae</taxon>
        <taxon>Rubioideae</taxon>
        <taxon>Spermacoceae</taxon>
        <taxon>Hedyotis-Oldenlandia complex</taxon>
        <taxon>Oldenlandia</taxon>
    </lineage>
</organism>
<evidence type="ECO:0000256" key="1">
    <source>
        <dbReference type="SAM" id="Coils"/>
    </source>
</evidence>
<dbReference type="Proteomes" id="UP001161247">
    <property type="component" value="Chromosome 4"/>
</dbReference>
<evidence type="ECO:0000256" key="2">
    <source>
        <dbReference type="SAM" id="MobiDB-lite"/>
    </source>
</evidence>
<proteinExistence type="predicted"/>
<dbReference type="EMBL" id="OX459121">
    <property type="protein sequence ID" value="CAI9103064.1"/>
    <property type="molecule type" value="Genomic_DNA"/>
</dbReference>
<sequence length="253" mass="28386">MREGSQTRGKLDSSSNPEKRETAPIDSVVGDRKGLTPDELLKEMYTDKGLLTRPAKASLVPLGHAFVKFNPPKVMGPEIQVQDDPQIADCMVQAMAERVGELEKAKAEIERLKEESSNWKKQAHSVKKKLGDQLKAYNEALAKVKETVTAKLKELARAQLEESMFLKSDLHQYILAALRVYLDSQAFARGVDQIMTPVIEMRMRDHAKMIGDVLHVRGKIVPSWTSIQTKPWMGRPHRSAFVVRPGNSSGTWI</sequence>
<dbReference type="AlphaFoldDB" id="A0AAV1D5B7"/>
<keyword evidence="4" id="KW-1185">Reference proteome</keyword>
<gene>
    <name evidence="3" type="ORF">OLC1_LOCUS12295</name>
</gene>
<evidence type="ECO:0000313" key="4">
    <source>
        <dbReference type="Proteomes" id="UP001161247"/>
    </source>
</evidence>
<accession>A0AAV1D5B7</accession>
<reference evidence="3" key="1">
    <citation type="submission" date="2023-03" db="EMBL/GenBank/DDBJ databases">
        <authorList>
            <person name="Julca I."/>
        </authorList>
    </citation>
    <scope>NUCLEOTIDE SEQUENCE</scope>
</reference>
<feature type="region of interest" description="Disordered" evidence="2">
    <location>
        <begin position="1"/>
        <end position="37"/>
    </location>
</feature>